<feature type="region of interest" description="Disordered" evidence="8">
    <location>
        <begin position="139"/>
        <end position="217"/>
    </location>
</feature>
<dbReference type="WBParaSite" id="maker-uti_cns_0006911-snap-gene-0.3-mRNA-1">
    <property type="protein sequence ID" value="maker-uti_cns_0006911-snap-gene-0.3-mRNA-1"/>
    <property type="gene ID" value="maker-uti_cns_0006911-snap-gene-0.3"/>
</dbReference>
<dbReference type="InterPro" id="IPR038586">
    <property type="entry name" value="Tctex-1-like_sf"/>
</dbReference>
<keyword evidence="4" id="KW-0493">Microtubule</keyword>
<evidence type="ECO:0000256" key="2">
    <source>
        <dbReference type="ARBA" id="ARBA00005361"/>
    </source>
</evidence>
<dbReference type="Proteomes" id="UP000095280">
    <property type="component" value="Unplaced"/>
</dbReference>
<keyword evidence="7" id="KW-0206">Cytoskeleton</keyword>
<evidence type="ECO:0000256" key="8">
    <source>
        <dbReference type="SAM" id="MobiDB-lite"/>
    </source>
</evidence>
<evidence type="ECO:0000256" key="1">
    <source>
        <dbReference type="ARBA" id="ARBA00004245"/>
    </source>
</evidence>
<keyword evidence="5" id="KW-0243">Dynein</keyword>
<comment type="subcellular location">
    <subcellularLocation>
        <location evidence="1">Cytoplasm</location>
        <location evidence="1">Cytoskeleton</location>
    </subcellularLocation>
</comment>
<evidence type="ECO:0000256" key="6">
    <source>
        <dbReference type="ARBA" id="ARBA00023175"/>
    </source>
</evidence>
<reference evidence="10" key="1">
    <citation type="submission" date="2016-11" db="UniProtKB">
        <authorList>
            <consortium name="WormBaseParasite"/>
        </authorList>
    </citation>
    <scope>IDENTIFICATION</scope>
</reference>
<keyword evidence="6" id="KW-0505">Motor protein</keyword>
<proteinExistence type="inferred from homology"/>
<protein>
    <submittedName>
        <fullName evidence="10">Protein kinase domain-containing protein</fullName>
    </submittedName>
</protein>
<dbReference type="PANTHER" id="PTHR21255:SF4">
    <property type="entry name" value="DYNEIN LIGHT CHAIN TCTEX-TYPE"/>
    <property type="match status" value="1"/>
</dbReference>
<evidence type="ECO:0000256" key="3">
    <source>
        <dbReference type="ARBA" id="ARBA00022490"/>
    </source>
</evidence>
<dbReference type="Gene3D" id="3.30.1140.40">
    <property type="entry name" value="Tctex-1"/>
    <property type="match status" value="1"/>
</dbReference>
<dbReference type="PANTHER" id="PTHR21255">
    <property type="entry name" value="T-COMPLEX-ASSOCIATED-TESTIS-EXPRESSED 1/ DYNEIN LIGHT CHAIN"/>
    <property type="match status" value="1"/>
</dbReference>
<dbReference type="GO" id="GO:0005737">
    <property type="term" value="C:cytoplasm"/>
    <property type="evidence" value="ECO:0007669"/>
    <property type="project" value="TreeGrafter"/>
</dbReference>
<organism evidence="9 10">
    <name type="scientific">Macrostomum lignano</name>
    <dbReference type="NCBI Taxonomy" id="282301"/>
    <lineage>
        <taxon>Eukaryota</taxon>
        <taxon>Metazoa</taxon>
        <taxon>Spiralia</taxon>
        <taxon>Lophotrochozoa</taxon>
        <taxon>Platyhelminthes</taxon>
        <taxon>Rhabditophora</taxon>
        <taxon>Macrostomorpha</taxon>
        <taxon>Macrostomida</taxon>
        <taxon>Macrostomidae</taxon>
        <taxon>Macrostomum</taxon>
    </lineage>
</organism>
<comment type="similarity">
    <text evidence="2">Belongs to the dynein light chain Tctex-type family.</text>
</comment>
<feature type="compositionally biased region" description="Low complexity" evidence="8">
    <location>
        <begin position="172"/>
        <end position="187"/>
    </location>
</feature>
<dbReference type="InterPro" id="IPR005334">
    <property type="entry name" value="Tctex-1-like"/>
</dbReference>
<keyword evidence="9" id="KW-1185">Reference proteome</keyword>
<evidence type="ECO:0000313" key="10">
    <source>
        <dbReference type="WBParaSite" id="maker-uti_cns_0006911-snap-gene-0.3-mRNA-1"/>
    </source>
</evidence>
<evidence type="ECO:0000256" key="4">
    <source>
        <dbReference type="ARBA" id="ARBA00022701"/>
    </source>
</evidence>
<dbReference type="GO" id="GO:0005874">
    <property type="term" value="C:microtubule"/>
    <property type="evidence" value="ECO:0007669"/>
    <property type="project" value="UniProtKB-KW"/>
</dbReference>
<accession>A0A1I8HMZ4</accession>
<feature type="region of interest" description="Disordered" evidence="8">
    <location>
        <begin position="270"/>
        <end position="289"/>
    </location>
</feature>
<dbReference type="Pfam" id="PF03645">
    <property type="entry name" value="Tctex-1"/>
    <property type="match status" value="1"/>
</dbReference>
<keyword evidence="3" id="KW-0963">Cytoplasm</keyword>
<sequence>SFKAGMDNLEATDESSFSVDEVSNIIKESVEDVIGTAHYSHNKVGQWTSSVIEQCVNQLTRLGKPFKYIVTCLVMQKNGAGLNTASSCYWDSQTDGSCIIKWENKSMYVIVSVFGLAMAADAVGDDFCLRGLKTELRQPQLQNGSSGQTLQASHVTFAKKTRDPREARTSATNTKPKGPKKSSPTRSARNPQSQQAREDLQQHRLSNQRSPVPPEEDRWYLKAPRYLVTGEYPVNRLDGLPERPVATPDERREGLLGGLLAASDISRTAALTGKDRQPAPASDAQRPARPVDFDPLAAVHFPATLGASYRLREQIEAAGTAGTADPRLTFSPPGSGLPYPPDPWRLRTPHNADDFVPTFRSVGDHLADALPAARQQRQLLMAETAPDTAAAEVFVSLPYSVELARLRMQRLRIEEELLLEVKRQQQLEETAPPKSKWFELRTPQFHYEAHKNNQLVRGGAELPEFDDQLLEFRRQLASSSEKFKETFDAYARLQAGDATDAANLQ</sequence>
<dbReference type="CDD" id="cd21462">
    <property type="entry name" value="DLC-like_DYNLT1"/>
    <property type="match status" value="1"/>
</dbReference>
<evidence type="ECO:0000256" key="7">
    <source>
        <dbReference type="ARBA" id="ARBA00023212"/>
    </source>
</evidence>
<evidence type="ECO:0000256" key="5">
    <source>
        <dbReference type="ARBA" id="ARBA00023017"/>
    </source>
</evidence>
<dbReference type="GO" id="GO:0005868">
    <property type="term" value="C:cytoplasmic dynein complex"/>
    <property type="evidence" value="ECO:0007669"/>
    <property type="project" value="TreeGrafter"/>
</dbReference>
<dbReference type="AlphaFoldDB" id="A0A1I8HMZ4"/>
<name>A0A1I8HMZ4_9PLAT</name>
<dbReference type="GO" id="GO:0007018">
    <property type="term" value="P:microtubule-based movement"/>
    <property type="evidence" value="ECO:0007669"/>
    <property type="project" value="TreeGrafter"/>
</dbReference>
<feature type="compositionally biased region" description="Polar residues" evidence="8">
    <location>
        <begin position="139"/>
        <end position="154"/>
    </location>
</feature>
<dbReference type="FunFam" id="3.30.1140.40:FF:000001">
    <property type="entry name" value="Dynein light chain Tctex-type 1"/>
    <property type="match status" value="1"/>
</dbReference>
<evidence type="ECO:0000313" key="9">
    <source>
        <dbReference type="Proteomes" id="UP000095280"/>
    </source>
</evidence>
<dbReference type="GO" id="GO:0045505">
    <property type="term" value="F:dynein intermediate chain binding"/>
    <property type="evidence" value="ECO:0007669"/>
    <property type="project" value="TreeGrafter"/>
</dbReference>